<protein>
    <submittedName>
        <fullName evidence="1">Uncharacterized protein</fullName>
    </submittedName>
</protein>
<gene>
    <name evidence="1" type="ORF">UV61_C0007G0014</name>
</gene>
<organism evidence="1 2">
    <name type="scientific">Candidatus Gottesmanbacteria bacterium GW2011_GWB1_43_11</name>
    <dbReference type="NCBI Taxonomy" id="1618446"/>
    <lineage>
        <taxon>Bacteria</taxon>
        <taxon>Candidatus Gottesmaniibacteriota</taxon>
    </lineage>
</organism>
<dbReference type="AlphaFoldDB" id="A0A0G1EUQ3"/>
<accession>A0A0G1EUQ3</accession>
<sequence length="223" mass="25134">MSNDVTPIRSTTQEFLEIEDIKNDLVLLANGSCATIIETTAVNFGLLSEKEQEALIFAYSGLLNSLSFPIQIYLRSKRKDISGYLTRLAEAEKTQTNPLLAKRISLYRTFIAATVKERNVLDKKFYIVIPFSALELGVTNVNALIKRKGLPYPKDYILNRAQTVLTPKRDHLLRQLNRLGLKGTQLTTQKLIDLFQSIYNQDTETKSTDIAGATAPLVNKQPW</sequence>
<name>A0A0G1EUQ3_9BACT</name>
<reference evidence="1 2" key="1">
    <citation type="journal article" date="2015" name="Nature">
        <title>rRNA introns, odd ribosomes, and small enigmatic genomes across a large radiation of phyla.</title>
        <authorList>
            <person name="Brown C.T."/>
            <person name="Hug L.A."/>
            <person name="Thomas B.C."/>
            <person name="Sharon I."/>
            <person name="Castelle C.J."/>
            <person name="Singh A."/>
            <person name="Wilkins M.J."/>
            <person name="Williams K.H."/>
            <person name="Banfield J.F."/>
        </authorList>
    </citation>
    <scope>NUCLEOTIDE SEQUENCE [LARGE SCALE GENOMIC DNA]</scope>
</reference>
<dbReference type="STRING" id="1618446.UV61_C0007G0014"/>
<evidence type="ECO:0000313" key="1">
    <source>
        <dbReference type="EMBL" id="KKS86756.1"/>
    </source>
</evidence>
<comment type="caution">
    <text evidence="1">The sequence shown here is derived from an EMBL/GenBank/DDBJ whole genome shotgun (WGS) entry which is preliminary data.</text>
</comment>
<proteinExistence type="predicted"/>
<dbReference type="EMBL" id="LCFD01000007">
    <property type="protein sequence ID" value="KKS86756.1"/>
    <property type="molecule type" value="Genomic_DNA"/>
</dbReference>
<evidence type="ECO:0000313" key="2">
    <source>
        <dbReference type="Proteomes" id="UP000034050"/>
    </source>
</evidence>
<dbReference type="Proteomes" id="UP000034050">
    <property type="component" value="Unassembled WGS sequence"/>
</dbReference>